<sequence>MRSILNLLLALLALLGPVSALAADNDPYAADRQALIKIFREIEASINAQDVDRMVTQMAPDATVTWLNGEVSRGHAEIRAYYQRMVKGEQRILDRYLTTAKLGASAHFFGHGEVAVADGTMVDEFFPVARGPFTLNSNWTSTSAKIDGQWKVVSMHLSSNVFTNSLIAEAKEAIWWAAAGAGVAGLVLGWLIGRMRRRN</sequence>
<dbReference type="EMBL" id="JDVG02000616">
    <property type="protein sequence ID" value="KFB70981.1"/>
    <property type="molecule type" value="Genomic_DNA"/>
</dbReference>
<protein>
    <recommendedName>
        <fullName evidence="3">SnoaL-like domain-containing protein</fullName>
    </recommendedName>
</protein>
<keyword evidence="2" id="KW-0732">Signal</keyword>
<evidence type="ECO:0000256" key="1">
    <source>
        <dbReference type="SAM" id="Phobius"/>
    </source>
</evidence>
<evidence type="ECO:0000259" key="3">
    <source>
        <dbReference type="Pfam" id="PF12680"/>
    </source>
</evidence>
<dbReference type="SUPFAM" id="SSF54427">
    <property type="entry name" value="NTF2-like"/>
    <property type="match status" value="1"/>
</dbReference>
<keyword evidence="1" id="KW-1133">Transmembrane helix</keyword>
<keyword evidence="1" id="KW-0812">Transmembrane</keyword>
<evidence type="ECO:0000256" key="2">
    <source>
        <dbReference type="SAM" id="SignalP"/>
    </source>
</evidence>
<reference evidence="4 5" key="1">
    <citation type="submission" date="2014-02" db="EMBL/GenBank/DDBJ databases">
        <title>Expanding our view of genomic diversity in Candidatus Accumulibacter clades.</title>
        <authorList>
            <person name="Skennerton C.T."/>
            <person name="Barr J.J."/>
            <person name="Slater F.R."/>
            <person name="Bond P.L."/>
            <person name="Tyson G.W."/>
        </authorList>
    </citation>
    <scope>NUCLEOTIDE SEQUENCE [LARGE SCALE GENOMIC DNA]</scope>
    <source>
        <strain evidence="5">BA-91</strain>
    </source>
</reference>
<proteinExistence type="predicted"/>
<dbReference type="Gene3D" id="3.10.450.50">
    <property type="match status" value="1"/>
</dbReference>
<dbReference type="Proteomes" id="UP000020077">
    <property type="component" value="Unassembled WGS sequence"/>
</dbReference>
<feature type="transmembrane region" description="Helical" evidence="1">
    <location>
        <begin position="173"/>
        <end position="193"/>
    </location>
</feature>
<gene>
    <name evidence="4" type="ORF">AW09_003900</name>
</gene>
<evidence type="ECO:0000313" key="4">
    <source>
        <dbReference type="EMBL" id="KFB70981.1"/>
    </source>
</evidence>
<feature type="domain" description="SnoaL-like" evidence="3">
    <location>
        <begin position="44"/>
        <end position="91"/>
    </location>
</feature>
<organism evidence="4 5">
    <name type="scientific">Candidatus Accumulibacter phosphatis</name>
    <dbReference type="NCBI Taxonomy" id="327160"/>
    <lineage>
        <taxon>Bacteria</taxon>
        <taxon>Pseudomonadati</taxon>
        <taxon>Pseudomonadota</taxon>
        <taxon>Betaproteobacteria</taxon>
        <taxon>Candidatus Accumulibacter</taxon>
    </lineage>
</organism>
<keyword evidence="1" id="KW-0472">Membrane</keyword>
<name>A0A080LRT5_9PROT</name>
<dbReference type="AlphaFoldDB" id="A0A080LRT5"/>
<dbReference type="InterPro" id="IPR032710">
    <property type="entry name" value="NTF2-like_dom_sf"/>
</dbReference>
<feature type="signal peptide" evidence="2">
    <location>
        <begin position="1"/>
        <end position="22"/>
    </location>
</feature>
<feature type="chain" id="PRO_5001750563" description="SnoaL-like domain-containing protein" evidence="2">
    <location>
        <begin position="23"/>
        <end position="199"/>
    </location>
</feature>
<comment type="caution">
    <text evidence="4">The sequence shown here is derived from an EMBL/GenBank/DDBJ whole genome shotgun (WGS) entry which is preliminary data.</text>
</comment>
<dbReference type="InterPro" id="IPR037401">
    <property type="entry name" value="SnoaL-like"/>
</dbReference>
<dbReference type="Pfam" id="PF12680">
    <property type="entry name" value="SnoaL_2"/>
    <property type="match status" value="1"/>
</dbReference>
<accession>A0A080LRT5</accession>
<evidence type="ECO:0000313" key="5">
    <source>
        <dbReference type="Proteomes" id="UP000020077"/>
    </source>
</evidence>